<evidence type="ECO:0000256" key="8">
    <source>
        <dbReference type="ARBA" id="ARBA00023274"/>
    </source>
</evidence>
<comment type="subcellular location">
    <subcellularLocation>
        <location evidence="2">Mitochondrion</location>
    </subcellularLocation>
    <subcellularLocation>
        <location evidence="1">Nucleus</location>
    </subcellularLocation>
</comment>
<dbReference type="Proteomes" id="UP001201812">
    <property type="component" value="Unassembled WGS sequence"/>
</dbReference>
<keyword evidence="4" id="KW-0689">Ribosomal protein</keyword>
<dbReference type="GO" id="GO:1990904">
    <property type="term" value="C:ribonucleoprotein complex"/>
    <property type="evidence" value="ECO:0007669"/>
    <property type="project" value="UniProtKB-KW"/>
</dbReference>
<keyword evidence="6" id="KW-0496">Mitochondrion</keyword>
<dbReference type="GO" id="GO:0005840">
    <property type="term" value="C:ribosome"/>
    <property type="evidence" value="ECO:0007669"/>
    <property type="project" value="UniProtKB-KW"/>
</dbReference>
<evidence type="ECO:0000256" key="10">
    <source>
        <dbReference type="ARBA" id="ARBA00030700"/>
    </source>
</evidence>
<dbReference type="Pfam" id="PF10147">
    <property type="entry name" value="CR6_interact"/>
    <property type="match status" value="1"/>
</dbReference>
<organism evidence="15 16">
    <name type="scientific">Ditylenchus destructor</name>
    <dbReference type="NCBI Taxonomy" id="166010"/>
    <lineage>
        <taxon>Eukaryota</taxon>
        <taxon>Metazoa</taxon>
        <taxon>Ecdysozoa</taxon>
        <taxon>Nematoda</taxon>
        <taxon>Chromadorea</taxon>
        <taxon>Rhabditida</taxon>
        <taxon>Tylenchina</taxon>
        <taxon>Tylenchomorpha</taxon>
        <taxon>Sphaerularioidea</taxon>
        <taxon>Anguinidae</taxon>
        <taxon>Anguininae</taxon>
        <taxon>Ditylenchus</taxon>
    </lineage>
</organism>
<gene>
    <name evidence="15" type="ORF">DdX_04491</name>
</gene>
<evidence type="ECO:0000313" key="16">
    <source>
        <dbReference type="Proteomes" id="UP001201812"/>
    </source>
</evidence>
<evidence type="ECO:0000256" key="7">
    <source>
        <dbReference type="ARBA" id="ARBA00023242"/>
    </source>
</evidence>
<keyword evidence="7" id="KW-0539">Nucleus</keyword>
<dbReference type="PANTHER" id="PTHR31761">
    <property type="entry name" value="GROWTH ARREST AND DNA DAMAGE-INDUCIBLE PROTEINS-INTERACTING PROTEIN 1 GADD45GIP1"/>
    <property type="match status" value="1"/>
</dbReference>
<proteinExistence type="inferred from homology"/>
<keyword evidence="5" id="KW-0175">Coiled coil</keyword>
<comment type="caution">
    <text evidence="15">The sequence shown here is derived from an EMBL/GenBank/DDBJ whole genome shotgun (WGS) entry which is preliminary data.</text>
</comment>
<dbReference type="PANTHER" id="PTHR31761:SF1">
    <property type="entry name" value="LARGE RIBOSOMAL SUBUNIT PROTEIN ML64"/>
    <property type="match status" value="1"/>
</dbReference>
<dbReference type="Gene3D" id="6.10.280.120">
    <property type="entry name" value="Growth arrest and DNA-damage-inducible proteins-interacting protein 1"/>
    <property type="match status" value="1"/>
</dbReference>
<keyword evidence="8" id="KW-0687">Ribonucleoprotein</keyword>
<evidence type="ECO:0000313" key="15">
    <source>
        <dbReference type="EMBL" id="KAI1722183.1"/>
    </source>
</evidence>
<evidence type="ECO:0000256" key="6">
    <source>
        <dbReference type="ARBA" id="ARBA00023128"/>
    </source>
</evidence>
<evidence type="ECO:0000256" key="11">
    <source>
        <dbReference type="ARBA" id="ARBA00035184"/>
    </source>
</evidence>
<reference evidence="15" key="1">
    <citation type="submission" date="2022-01" db="EMBL/GenBank/DDBJ databases">
        <title>Genome Sequence Resource for Two Populations of Ditylenchus destructor, the Migratory Endoparasitic Phytonematode.</title>
        <authorList>
            <person name="Zhang H."/>
            <person name="Lin R."/>
            <person name="Xie B."/>
        </authorList>
    </citation>
    <scope>NUCLEOTIDE SEQUENCE</scope>
    <source>
        <strain evidence="15">BazhouSP</strain>
    </source>
</reference>
<evidence type="ECO:0000256" key="9">
    <source>
        <dbReference type="ARBA" id="ARBA00023306"/>
    </source>
</evidence>
<protein>
    <recommendedName>
        <fullName evidence="11">Large ribosomal subunit protein mL64</fullName>
    </recommendedName>
    <alternativeName>
        <fullName evidence="10">39S ribosomal protein L59, mitochondrial</fullName>
    </alternativeName>
    <alternativeName>
        <fullName evidence="12">Growth arrest and DNA damage-inducible proteins-interacting protein 1</fullName>
    </alternativeName>
</protein>
<dbReference type="GO" id="GO:0005634">
    <property type="term" value="C:nucleus"/>
    <property type="evidence" value="ECO:0007669"/>
    <property type="project" value="UniProtKB-SubCell"/>
</dbReference>
<comment type="function">
    <text evidence="13">Acts as a negative regulator of G1 to S cell cycle phase progression by inhibiting cyclin-dependent kinases. Inhibitory effects are additive with GADD45 proteins but also occur in the absence of GADD45 proteins. Acts as a repressor of the orphan nuclear receptor NR4A1 by inhibiting AB domain-mediated transcriptional activity. May be involved in the hormone-mediated regulation of NR4A1 transcriptional activity. May play a role in mitochondrial protein synthesis.</text>
</comment>
<evidence type="ECO:0000256" key="4">
    <source>
        <dbReference type="ARBA" id="ARBA00022980"/>
    </source>
</evidence>
<keyword evidence="16" id="KW-1185">Reference proteome</keyword>
<evidence type="ECO:0000256" key="3">
    <source>
        <dbReference type="ARBA" id="ARBA00005421"/>
    </source>
</evidence>
<dbReference type="AlphaFoldDB" id="A0AAD4RAT6"/>
<evidence type="ECO:0000256" key="2">
    <source>
        <dbReference type="ARBA" id="ARBA00004173"/>
    </source>
</evidence>
<dbReference type="EMBL" id="JAKKPZ010000004">
    <property type="protein sequence ID" value="KAI1722183.1"/>
    <property type="molecule type" value="Genomic_DNA"/>
</dbReference>
<evidence type="ECO:0000256" key="12">
    <source>
        <dbReference type="ARBA" id="ARBA00035485"/>
    </source>
</evidence>
<keyword evidence="9" id="KW-0131">Cell cycle</keyword>
<evidence type="ECO:0000256" key="1">
    <source>
        <dbReference type="ARBA" id="ARBA00004123"/>
    </source>
</evidence>
<sequence length="192" mass="22423">MASNKTAAFLRGAILATRLSDRHRIIAEGGIPPVTYEYQKEKWSMQERFGQYGTASGVDMRKLWPTVEEVEEIKALKMYRKAKEAMSIANEVAEKDKLKYEDKMAEIEKNWKNYEKELKEYENSNAKSKIGTSPEEEAKERRTLQVQAKFGYWIDPSEPRFKQMYQAMEEEEILAAKNLKKDERRARAAKKV</sequence>
<accession>A0AAD4RAT6</accession>
<dbReference type="InterPro" id="IPR043035">
    <property type="entry name" value="Ribosomal_mL64_sf"/>
</dbReference>
<name>A0AAD4RAT6_9BILA</name>
<evidence type="ECO:0000256" key="5">
    <source>
        <dbReference type="ARBA" id="ARBA00023054"/>
    </source>
</evidence>
<feature type="region of interest" description="Disordered" evidence="14">
    <location>
        <begin position="122"/>
        <end position="141"/>
    </location>
</feature>
<evidence type="ECO:0000256" key="14">
    <source>
        <dbReference type="SAM" id="MobiDB-lite"/>
    </source>
</evidence>
<evidence type="ECO:0000256" key="13">
    <source>
        <dbReference type="ARBA" id="ARBA00060144"/>
    </source>
</evidence>
<dbReference type="GO" id="GO:0005739">
    <property type="term" value="C:mitochondrion"/>
    <property type="evidence" value="ECO:0007669"/>
    <property type="project" value="UniProtKB-SubCell"/>
</dbReference>
<dbReference type="InterPro" id="IPR018472">
    <property type="entry name" value="Ribosomal_mL64"/>
</dbReference>
<comment type="similarity">
    <text evidence="3">Belongs to the mitochondrion-specific ribosomal protein mL64 family.</text>
</comment>